<dbReference type="InterPro" id="IPR000782">
    <property type="entry name" value="FAS1_domain"/>
</dbReference>
<accession>A0A4P9W5B6</accession>
<name>A0A4P9W5B6_9FUNG</name>
<dbReference type="PANTHER" id="PTHR10900:SF77">
    <property type="entry name" value="FI19380P1"/>
    <property type="match status" value="1"/>
</dbReference>
<gene>
    <name evidence="2" type="ORF">BDK51DRAFT_32471</name>
</gene>
<evidence type="ECO:0000313" key="3">
    <source>
        <dbReference type="Proteomes" id="UP000269721"/>
    </source>
</evidence>
<dbReference type="AlphaFoldDB" id="A0A4P9W5B6"/>
<dbReference type="SMART" id="SM00554">
    <property type="entry name" value="FAS1"/>
    <property type="match status" value="1"/>
</dbReference>
<organism evidence="2 3">
    <name type="scientific">Blyttiomyces helicus</name>
    <dbReference type="NCBI Taxonomy" id="388810"/>
    <lineage>
        <taxon>Eukaryota</taxon>
        <taxon>Fungi</taxon>
        <taxon>Fungi incertae sedis</taxon>
        <taxon>Chytridiomycota</taxon>
        <taxon>Chytridiomycota incertae sedis</taxon>
        <taxon>Chytridiomycetes</taxon>
        <taxon>Chytridiomycetes incertae sedis</taxon>
        <taxon>Blyttiomyces</taxon>
    </lineage>
</organism>
<reference evidence="3" key="1">
    <citation type="journal article" date="2018" name="Nat. Microbiol.">
        <title>Leveraging single-cell genomics to expand the fungal tree of life.</title>
        <authorList>
            <person name="Ahrendt S.R."/>
            <person name="Quandt C.A."/>
            <person name="Ciobanu D."/>
            <person name="Clum A."/>
            <person name="Salamov A."/>
            <person name="Andreopoulos B."/>
            <person name="Cheng J.F."/>
            <person name="Woyke T."/>
            <person name="Pelin A."/>
            <person name="Henrissat B."/>
            <person name="Reynolds N.K."/>
            <person name="Benny G.L."/>
            <person name="Smith M.E."/>
            <person name="James T.Y."/>
            <person name="Grigoriev I.V."/>
        </authorList>
    </citation>
    <scope>NUCLEOTIDE SEQUENCE [LARGE SCALE GENOMIC DNA]</scope>
</reference>
<dbReference type="GO" id="GO:0005615">
    <property type="term" value="C:extracellular space"/>
    <property type="evidence" value="ECO:0007669"/>
    <property type="project" value="TreeGrafter"/>
</dbReference>
<dbReference type="InterPro" id="IPR036378">
    <property type="entry name" value="FAS1_dom_sf"/>
</dbReference>
<evidence type="ECO:0000259" key="1">
    <source>
        <dbReference type="PROSITE" id="PS50213"/>
    </source>
</evidence>
<sequence>HLQALEIEANLTASTVDLIFASGKASVIDSFASSNGYLHVIDTVLIPAPSVIDTAKAANLTGLLGLVETANITTTIAALEDFTLFAPTNAAVDAVVALAKNISLDLTPEVIAHILELHVLKGIYYSTDVIAAKEVKLPSLLNGSLVDVSFNGTNVIVAGPGQSVYIPATVVVPDVLVAGGVVHVIDTVLLPDLGVPPAHAGKLIPSAVRRHKH</sequence>
<dbReference type="Pfam" id="PF02469">
    <property type="entry name" value="Fasciclin"/>
    <property type="match status" value="1"/>
</dbReference>
<proteinExistence type="predicted"/>
<feature type="domain" description="FAS1" evidence="1">
    <location>
        <begin position="47"/>
        <end position="189"/>
    </location>
</feature>
<feature type="non-terminal residue" evidence="2">
    <location>
        <position position="1"/>
    </location>
</feature>
<dbReference type="PANTHER" id="PTHR10900">
    <property type="entry name" value="PERIOSTIN-RELATED"/>
    <property type="match status" value="1"/>
</dbReference>
<dbReference type="SUPFAM" id="SSF82153">
    <property type="entry name" value="FAS1 domain"/>
    <property type="match status" value="1"/>
</dbReference>
<keyword evidence="3" id="KW-1185">Reference proteome</keyword>
<dbReference type="Gene3D" id="2.30.180.10">
    <property type="entry name" value="FAS1 domain"/>
    <property type="match status" value="1"/>
</dbReference>
<protein>
    <submittedName>
        <fullName evidence="2">FAS1 domain-containing protein</fullName>
    </submittedName>
</protein>
<dbReference type="PROSITE" id="PS50213">
    <property type="entry name" value="FAS1"/>
    <property type="match status" value="1"/>
</dbReference>
<dbReference type="OrthoDB" id="286301at2759"/>
<dbReference type="Proteomes" id="UP000269721">
    <property type="component" value="Unassembled WGS sequence"/>
</dbReference>
<evidence type="ECO:0000313" key="2">
    <source>
        <dbReference type="EMBL" id="RKO85296.1"/>
    </source>
</evidence>
<dbReference type="EMBL" id="KZ999220">
    <property type="protein sequence ID" value="RKO85296.1"/>
    <property type="molecule type" value="Genomic_DNA"/>
</dbReference>
<dbReference type="InterPro" id="IPR050904">
    <property type="entry name" value="Adhesion/Biosynth-related"/>
</dbReference>